<dbReference type="PANTHER" id="PTHR33371">
    <property type="entry name" value="INTERMEMBRANE PHOSPHOLIPID TRANSPORT SYSTEM BINDING PROTEIN MLAD-RELATED"/>
    <property type="match status" value="1"/>
</dbReference>
<keyword evidence="5" id="KW-1185">Reference proteome</keyword>
<proteinExistence type="predicted"/>
<evidence type="ECO:0000313" key="5">
    <source>
        <dbReference type="Proteomes" id="UP000029736"/>
    </source>
</evidence>
<sequence>MSNEVKVGLLAIVAIAVSYWGYKFIMGKNVLLKSNTYKVYYPKVDRMQVGTQVFINGVTVGSVAKVELLNDVDRTVEVVLDLIPDMTIPKDTRAVIVATGFMGGKAVKLMYDTPCSGEDCAEPGDTLEGEFRGLLDSMVGEEAVGDYAAILQKSLQKVIDTLNYALLSEESQSPIANTMRNLDATMANLNSSTAQLDQLMRRSSGNIASSLKNVESITGNLEKNNAKIAAIIANADSLSSQLVAADLEKTVNEINASIQELKGTLENANKAIAGVSGLVDGIKEGEGTLGQLMKDEALYRNLSNLTREADSLVTDFQDRPYRYMPLKSRRRVERYDRQDAQEAGN</sequence>
<evidence type="ECO:0000256" key="2">
    <source>
        <dbReference type="SAM" id="Phobius"/>
    </source>
</evidence>
<gene>
    <name evidence="4" type="ORF">IX84_26740</name>
</gene>
<dbReference type="InterPro" id="IPR052336">
    <property type="entry name" value="MlaD_Phospholipid_Transporter"/>
</dbReference>
<feature type="domain" description="Mce/MlaD" evidence="3">
    <location>
        <begin position="34"/>
        <end position="110"/>
    </location>
</feature>
<dbReference type="EMBL" id="JPOS01000084">
    <property type="protein sequence ID" value="KGE85679.1"/>
    <property type="molecule type" value="Genomic_DNA"/>
</dbReference>
<comment type="caution">
    <text evidence="4">The sequence shown here is derived from an EMBL/GenBank/DDBJ whole genome shotgun (WGS) entry which is preliminary data.</text>
</comment>
<reference evidence="4 5" key="1">
    <citation type="journal article" date="2014" name="Int. J. Syst. Evol. Microbiol.">
        <title>Phaeodactylibacter xiamenensis gen. nov., sp. nov., a member of the family Saprospiraceae isolated from the marine alga Phaeodactylum tricornutum.</title>
        <authorList>
            <person name="Chen Z.Jr."/>
            <person name="Lei X."/>
            <person name="Lai Q."/>
            <person name="Li Y."/>
            <person name="Zhang B."/>
            <person name="Zhang J."/>
            <person name="Zhang H."/>
            <person name="Yang L."/>
            <person name="Zheng W."/>
            <person name="Tian Y."/>
            <person name="Yu Z."/>
            <person name="Xu H.Jr."/>
            <person name="Zheng T."/>
        </authorList>
    </citation>
    <scope>NUCLEOTIDE SEQUENCE [LARGE SCALE GENOMIC DNA]</scope>
    <source>
        <strain evidence="4 5">KD52</strain>
    </source>
</reference>
<dbReference type="InterPro" id="IPR003399">
    <property type="entry name" value="Mce/MlaD"/>
</dbReference>
<dbReference type="AlphaFoldDB" id="A0A098RZV5"/>
<keyword evidence="1" id="KW-0175">Coiled coil</keyword>
<dbReference type="Pfam" id="PF02470">
    <property type="entry name" value="MlaD"/>
    <property type="match status" value="1"/>
</dbReference>
<feature type="transmembrane region" description="Helical" evidence="2">
    <location>
        <begin position="6"/>
        <end position="25"/>
    </location>
</feature>
<keyword evidence="2" id="KW-0812">Transmembrane</keyword>
<dbReference type="OrthoDB" id="9769132at2"/>
<dbReference type="STRING" id="1524460.IX84_26740"/>
<dbReference type="RefSeq" id="WP_044227729.1">
    <property type="nucleotide sequence ID" value="NZ_JBKAGJ010000003.1"/>
</dbReference>
<dbReference type="SUPFAM" id="SSF58104">
    <property type="entry name" value="Methyl-accepting chemotaxis protein (MCP) signaling domain"/>
    <property type="match status" value="1"/>
</dbReference>
<organism evidence="4 5">
    <name type="scientific">Phaeodactylibacter xiamenensis</name>
    <dbReference type="NCBI Taxonomy" id="1524460"/>
    <lineage>
        <taxon>Bacteria</taxon>
        <taxon>Pseudomonadati</taxon>
        <taxon>Bacteroidota</taxon>
        <taxon>Saprospiria</taxon>
        <taxon>Saprospirales</taxon>
        <taxon>Haliscomenobacteraceae</taxon>
        <taxon>Phaeodactylibacter</taxon>
    </lineage>
</organism>
<dbReference type="PANTHER" id="PTHR33371:SF4">
    <property type="entry name" value="INTERMEMBRANE PHOSPHOLIPID TRANSPORT SYSTEM BINDING PROTEIN MLAD"/>
    <property type="match status" value="1"/>
</dbReference>
<dbReference type="Proteomes" id="UP000029736">
    <property type="component" value="Unassembled WGS sequence"/>
</dbReference>
<keyword evidence="2" id="KW-0472">Membrane</keyword>
<evidence type="ECO:0000313" key="4">
    <source>
        <dbReference type="EMBL" id="KGE85679.1"/>
    </source>
</evidence>
<dbReference type="Gene3D" id="1.10.287.950">
    <property type="entry name" value="Methyl-accepting chemotaxis protein"/>
    <property type="match status" value="1"/>
</dbReference>
<evidence type="ECO:0000256" key="1">
    <source>
        <dbReference type="SAM" id="Coils"/>
    </source>
</evidence>
<evidence type="ECO:0000259" key="3">
    <source>
        <dbReference type="Pfam" id="PF02470"/>
    </source>
</evidence>
<accession>A0A098RZV5</accession>
<feature type="coiled-coil region" evidence="1">
    <location>
        <begin position="244"/>
        <end position="271"/>
    </location>
</feature>
<keyword evidence="2" id="KW-1133">Transmembrane helix</keyword>
<name>A0A098RZV5_9BACT</name>
<protein>
    <recommendedName>
        <fullName evidence="3">Mce/MlaD domain-containing protein</fullName>
    </recommendedName>
</protein>